<keyword evidence="3" id="KW-1185">Reference proteome</keyword>
<sequence length="111" mass="12583">MTSQDLVRGRSKRNSAAPATTASVSRTMREQQYLYLVRLAWSLYRRGLRVTVDLSLKSEPVLIAPRTGAASLRVMVCRTKGIWIYTWGRGDSQRVRVLADDAADRIWEVAQ</sequence>
<organism evidence="2 3">
    <name type="scientific">Sphaerisporangium aureirubrum</name>
    <dbReference type="NCBI Taxonomy" id="1544736"/>
    <lineage>
        <taxon>Bacteria</taxon>
        <taxon>Bacillati</taxon>
        <taxon>Actinomycetota</taxon>
        <taxon>Actinomycetes</taxon>
        <taxon>Streptosporangiales</taxon>
        <taxon>Streptosporangiaceae</taxon>
        <taxon>Sphaerisporangium</taxon>
    </lineage>
</organism>
<accession>A0ABW1NIN8</accession>
<evidence type="ECO:0000313" key="2">
    <source>
        <dbReference type="EMBL" id="MFC6082823.1"/>
    </source>
</evidence>
<dbReference type="EMBL" id="JBHSRF010000021">
    <property type="protein sequence ID" value="MFC6082823.1"/>
    <property type="molecule type" value="Genomic_DNA"/>
</dbReference>
<proteinExistence type="predicted"/>
<name>A0ABW1NIN8_9ACTN</name>
<feature type="region of interest" description="Disordered" evidence="1">
    <location>
        <begin position="1"/>
        <end position="25"/>
    </location>
</feature>
<dbReference type="RefSeq" id="WP_380753696.1">
    <property type="nucleotide sequence ID" value="NZ_JBHSRF010000021.1"/>
</dbReference>
<comment type="caution">
    <text evidence="2">The sequence shown here is derived from an EMBL/GenBank/DDBJ whole genome shotgun (WGS) entry which is preliminary data.</text>
</comment>
<dbReference type="Proteomes" id="UP001596137">
    <property type="component" value="Unassembled WGS sequence"/>
</dbReference>
<reference evidence="3" key="1">
    <citation type="journal article" date="2019" name="Int. J. Syst. Evol. Microbiol.">
        <title>The Global Catalogue of Microorganisms (GCM) 10K type strain sequencing project: providing services to taxonomists for standard genome sequencing and annotation.</title>
        <authorList>
            <consortium name="The Broad Institute Genomics Platform"/>
            <consortium name="The Broad Institute Genome Sequencing Center for Infectious Disease"/>
            <person name="Wu L."/>
            <person name="Ma J."/>
        </authorList>
    </citation>
    <scope>NUCLEOTIDE SEQUENCE [LARGE SCALE GENOMIC DNA]</scope>
    <source>
        <strain evidence="3">JCM 30346</strain>
    </source>
</reference>
<protein>
    <submittedName>
        <fullName evidence="2">Uncharacterized protein</fullName>
    </submittedName>
</protein>
<gene>
    <name evidence="2" type="ORF">ACFP1K_16755</name>
</gene>
<evidence type="ECO:0000313" key="3">
    <source>
        <dbReference type="Proteomes" id="UP001596137"/>
    </source>
</evidence>
<evidence type="ECO:0000256" key="1">
    <source>
        <dbReference type="SAM" id="MobiDB-lite"/>
    </source>
</evidence>